<dbReference type="GO" id="GO:0006261">
    <property type="term" value="P:DNA-templated DNA replication"/>
    <property type="evidence" value="ECO:0007669"/>
    <property type="project" value="TreeGrafter"/>
</dbReference>
<dbReference type="EMBL" id="JALEMU010000071">
    <property type="protein sequence ID" value="MCI5755578.1"/>
    <property type="molecule type" value="Genomic_DNA"/>
</dbReference>
<dbReference type="InterPro" id="IPR050238">
    <property type="entry name" value="DNA_Rep/Repair_Clamp_Loader"/>
</dbReference>
<protein>
    <submittedName>
        <fullName evidence="1">AAA family ATPase</fullName>
    </submittedName>
</protein>
<proteinExistence type="predicted"/>
<sequence>MTDAVIKANPKAFGGIYGNDRIKAALIGFTEKNAFPNSLIISGKPGSGKTAFAKTAAMAIACREKLRPCLECEVCRKIAAGISPDVIFIGAQKDRKTIGVEAVRDIKATAYIAPNDLDVKCYIIKDADTMTPQAQNALLKLFEEPPSGVYFILLCTSSAALLPTVRSRAPEIRTTGFGEEELEALLTSDSPEAAAMAGSDRDSFLRILKMADGSYGAALSLIKSTDKKLFSGFSSADGAIKALCGTDRADFLLAVTSGASSRENLTRLFSMMASAFRDMTAVRRSAGKPDLLFYSDTEPAKEAGGHFTLKSLLDIFSVLAEAQGQLSDTNVNIQTAATVFADRIWGCK</sequence>
<dbReference type="SUPFAM" id="SSF52540">
    <property type="entry name" value="P-loop containing nucleoside triphosphate hydrolases"/>
    <property type="match status" value="1"/>
</dbReference>
<accession>A0AAE3FGV9</accession>
<name>A0AAE3FGV9_9BACT</name>
<dbReference type="Proteomes" id="UP001139365">
    <property type="component" value="Unassembled WGS sequence"/>
</dbReference>
<dbReference type="InterPro" id="IPR027417">
    <property type="entry name" value="P-loop_NTPase"/>
</dbReference>
<organism evidence="1 2">
    <name type="scientific">Candidatus Colimorpha enterica</name>
    <dbReference type="NCBI Taxonomy" id="3083063"/>
    <lineage>
        <taxon>Bacteria</taxon>
        <taxon>Pseudomonadati</taxon>
        <taxon>Bacteroidota</taxon>
        <taxon>Bacteroidia</taxon>
        <taxon>Bacteroidales</taxon>
        <taxon>Candidatus Colimorpha</taxon>
    </lineage>
</organism>
<dbReference type="AlphaFoldDB" id="A0AAE3FGV9"/>
<gene>
    <name evidence="1" type="ORF">MR241_04715</name>
</gene>
<reference evidence="1 2" key="1">
    <citation type="submission" date="2022-03" db="EMBL/GenBank/DDBJ databases">
        <title>Metagenome-assembled genomes from swine fecal metagenomes.</title>
        <authorList>
            <person name="Holman D.B."/>
            <person name="Kommadath A."/>
        </authorList>
    </citation>
    <scope>NUCLEOTIDE SEQUENCE [LARGE SCALE GENOMIC DNA]</scope>
    <source>
        <strain evidence="1">SUG147</strain>
    </source>
</reference>
<dbReference type="CDD" id="cd00009">
    <property type="entry name" value="AAA"/>
    <property type="match status" value="1"/>
</dbReference>
<dbReference type="PANTHER" id="PTHR11669:SF8">
    <property type="entry name" value="DNA POLYMERASE III SUBUNIT DELTA"/>
    <property type="match status" value="1"/>
</dbReference>
<dbReference type="Gene3D" id="3.40.50.300">
    <property type="entry name" value="P-loop containing nucleotide triphosphate hydrolases"/>
    <property type="match status" value="1"/>
</dbReference>
<comment type="caution">
    <text evidence="1">The sequence shown here is derived from an EMBL/GenBank/DDBJ whole genome shotgun (WGS) entry which is preliminary data.</text>
</comment>
<evidence type="ECO:0000313" key="2">
    <source>
        <dbReference type="Proteomes" id="UP001139365"/>
    </source>
</evidence>
<dbReference type="Pfam" id="PF13177">
    <property type="entry name" value="DNA_pol3_delta2"/>
    <property type="match status" value="1"/>
</dbReference>
<evidence type="ECO:0000313" key="1">
    <source>
        <dbReference type="EMBL" id="MCI5755578.1"/>
    </source>
</evidence>
<dbReference type="PANTHER" id="PTHR11669">
    <property type="entry name" value="REPLICATION FACTOR C / DNA POLYMERASE III GAMMA-TAU SUBUNIT"/>
    <property type="match status" value="1"/>
</dbReference>